<proteinExistence type="predicted"/>
<reference evidence="2 3" key="1">
    <citation type="submission" date="2021-04" db="EMBL/GenBank/DDBJ databases">
        <title>The genome sequence of Ideonella sp. 3Y2.</title>
        <authorList>
            <person name="Liu Y."/>
        </authorList>
    </citation>
    <scope>NUCLEOTIDE SEQUENCE [LARGE SCALE GENOMIC DNA]</scope>
    <source>
        <strain evidence="2 3">3Y2</strain>
    </source>
</reference>
<dbReference type="Pfam" id="PF11939">
    <property type="entry name" value="NiFe-hyd_HybE"/>
    <property type="match status" value="1"/>
</dbReference>
<dbReference type="Proteomes" id="UP000676246">
    <property type="component" value="Unassembled WGS sequence"/>
</dbReference>
<dbReference type="InterPro" id="IPR023994">
    <property type="entry name" value="NiFe-hyd_HybE"/>
</dbReference>
<accession>A0A940YA52</accession>
<evidence type="ECO:0000313" key="2">
    <source>
        <dbReference type="EMBL" id="MBQ0931693.1"/>
    </source>
</evidence>
<dbReference type="InterPro" id="IPR038530">
    <property type="entry name" value="NiFe-hyd_HybE_sf"/>
</dbReference>
<dbReference type="EMBL" id="JAGQDD010000010">
    <property type="protein sequence ID" value="MBQ0931693.1"/>
    <property type="molecule type" value="Genomic_DNA"/>
</dbReference>
<keyword evidence="3" id="KW-1185">Reference proteome</keyword>
<dbReference type="Gene3D" id="3.30.1460.40">
    <property type="entry name" value="[NiFe]-hydrogenase assembly chaperone, HybE"/>
    <property type="match status" value="1"/>
</dbReference>
<organism evidence="2 3">
    <name type="scientific">Ideonella alba</name>
    <dbReference type="NCBI Taxonomy" id="2824118"/>
    <lineage>
        <taxon>Bacteria</taxon>
        <taxon>Pseudomonadati</taxon>
        <taxon>Pseudomonadota</taxon>
        <taxon>Betaproteobacteria</taxon>
        <taxon>Burkholderiales</taxon>
        <taxon>Sphaerotilaceae</taxon>
        <taxon>Ideonella</taxon>
    </lineage>
</organism>
<evidence type="ECO:0000256" key="1">
    <source>
        <dbReference type="SAM" id="MobiDB-lite"/>
    </source>
</evidence>
<protein>
    <submittedName>
        <fullName evidence="2">[NiFe]-hydrogenase assembly chaperone HybE</fullName>
    </submittedName>
</protein>
<comment type="caution">
    <text evidence="2">The sequence shown here is derived from an EMBL/GenBank/DDBJ whole genome shotgun (WGS) entry which is preliminary data.</text>
</comment>
<feature type="compositionally biased region" description="Pro residues" evidence="1">
    <location>
        <begin position="145"/>
        <end position="156"/>
    </location>
</feature>
<dbReference type="RefSeq" id="WP_210854665.1">
    <property type="nucleotide sequence ID" value="NZ_JAGQDD010000010.1"/>
</dbReference>
<gene>
    <name evidence="2" type="primary">hybE</name>
    <name evidence="2" type="ORF">KAK03_14500</name>
</gene>
<sequence>MSQAQAVADRVQALEQRFAAIERERMAGLPFLHPGLRVQAIGVAPLAAEPAVLTGILLTPWFMNLVRLPLRPLDALAGLASGWAGVGLRVSRRIGQQPLDMLGGVEPGLGVFESASLFSPMGEFVDQAAAVAAALEVLHQLHRPTPAPTAPLPTPAAPSRRGFLMGRSAGVAR</sequence>
<evidence type="ECO:0000313" key="3">
    <source>
        <dbReference type="Proteomes" id="UP000676246"/>
    </source>
</evidence>
<dbReference type="NCBIfam" id="TIGR03993">
    <property type="entry name" value="hydrog_HybE"/>
    <property type="match status" value="1"/>
</dbReference>
<name>A0A940YA52_9BURK</name>
<dbReference type="AlphaFoldDB" id="A0A940YA52"/>
<feature type="region of interest" description="Disordered" evidence="1">
    <location>
        <begin position="144"/>
        <end position="163"/>
    </location>
</feature>